<dbReference type="AlphaFoldDB" id="A0AAV7N7Q1"/>
<reference evidence="2" key="1">
    <citation type="journal article" date="2022" name="bioRxiv">
        <title>Sequencing and chromosome-scale assembly of the giantPleurodeles waltlgenome.</title>
        <authorList>
            <person name="Brown T."/>
            <person name="Elewa A."/>
            <person name="Iarovenko S."/>
            <person name="Subramanian E."/>
            <person name="Araus A.J."/>
            <person name="Petzold A."/>
            <person name="Susuki M."/>
            <person name="Suzuki K.-i.T."/>
            <person name="Hayashi T."/>
            <person name="Toyoda A."/>
            <person name="Oliveira C."/>
            <person name="Osipova E."/>
            <person name="Leigh N.D."/>
            <person name="Simon A."/>
            <person name="Yun M.H."/>
        </authorList>
    </citation>
    <scope>NUCLEOTIDE SEQUENCE</scope>
    <source>
        <strain evidence="2">20211129_DDA</strain>
        <tissue evidence="2">Liver</tissue>
    </source>
</reference>
<keyword evidence="3" id="KW-1185">Reference proteome</keyword>
<name>A0AAV7N7Q1_PLEWA</name>
<protein>
    <submittedName>
        <fullName evidence="2">Uncharacterized protein</fullName>
    </submittedName>
</protein>
<evidence type="ECO:0000256" key="1">
    <source>
        <dbReference type="SAM" id="MobiDB-lite"/>
    </source>
</evidence>
<accession>A0AAV7N7Q1</accession>
<proteinExistence type="predicted"/>
<evidence type="ECO:0000313" key="2">
    <source>
        <dbReference type="EMBL" id="KAJ1112036.1"/>
    </source>
</evidence>
<gene>
    <name evidence="2" type="ORF">NDU88_000308</name>
</gene>
<organism evidence="2 3">
    <name type="scientific">Pleurodeles waltl</name>
    <name type="common">Iberian ribbed newt</name>
    <dbReference type="NCBI Taxonomy" id="8319"/>
    <lineage>
        <taxon>Eukaryota</taxon>
        <taxon>Metazoa</taxon>
        <taxon>Chordata</taxon>
        <taxon>Craniata</taxon>
        <taxon>Vertebrata</taxon>
        <taxon>Euteleostomi</taxon>
        <taxon>Amphibia</taxon>
        <taxon>Batrachia</taxon>
        <taxon>Caudata</taxon>
        <taxon>Salamandroidea</taxon>
        <taxon>Salamandridae</taxon>
        <taxon>Pleurodelinae</taxon>
        <taxon>Pleurodeles</taxon>
    </lineage>
</organism>
<feature type="region of interest" description="Disordered" evidence="1">
    <location>
        <begin position="13"/>
        <end position="39"/>
    </location>
</feature>
<evidence type="ECO:0000313" key="3">
    <source>
        <dbReference type="Proteomes" id="UP001066276"/>
    </source>
</evidence>
<dbReference type="Proteomes" id="UP001066276">
    <property type="component" value="Chromosome 8"/>
</dbReference>
<dbReference type="EMBL" id="JANPWB010000012">
    <property type="protein sequence ID" value="KAJ1112036.1"/>
    <property type="molecule type" value="Genomic_DNA"/>
</dbReference>
<comment type="caution">
    <text evidence="2">The sequence shown here is derived from an EMBL/GenBank/DDBJ whole genome shotgun (WGS) entry which is preliminary data.</text>
</comment>
<sequence length="79" mass="9029">MYLPLMTRLSLRDRRGRFRPHLQPPHSRLEPRSAPRPPPRCALVRLPCRGHQRGALWARVAMGTADAGRRVSMATVYSD</sequence>